<dbReference type="OrthoDB" id="442243at2759"/>
<dbReference type="Pfam" id="PF11187">
    <property type="entry name" value="Mbeg1-like"/>
    <property type="match status" value="1"/>
</dbReference>
<feature type="region of interest" description="Disordered" evidence="1">
    <location>
        <begin position="202"/>
        <end position="223"/>
    </location>
</feature>
<evidence type="ECO:0000313" key="3">
    <source>
        <dbReference type="Proteomes" id="UP000193648"/>
    </source>
</evidence>
<dbReference type="EMBL" id="MCFF01000037">
    <property type="protein sequence ID" value="ORZ08529.1"/>
    <property type="molecule type" value="Genomic_DNA"/>
</dbReference>
<dbReference type="InterPro" id="IPR024499">
    <property type="entry name" value="Mbeg1-like"/>
</dbReference>
<dbReference type="InParanoid" id="A0A1Y2GED8"/>
<dbReference type="PANTHER" id="PTHR47842">
    <property type="entry name" value="EXPRESSED PROTEIN"/>
    <property type="match status" value="1"/>
</dbReference>
<dbReference type="SUPFAM" id="SSF53474">
    <property type="entry name" value="alpha/beta-Hydrolases"/>
    <property type="match status" value="1"/>
</dbReference>
<keyword evidence="3" id="KW-1185">Reference proteome</keyword>
<gene>
    <name evidence="2" type="ORF">BCR41DRAFT_388620</name>
</gene>
<dbReference type="Proteomes" id="UP000193648">
    <property type="component" value="Unassembled WGS sequence"/>
</dbReference>
<accession>A0A1Y2GED8</accession>
<name>A0A1Y2GED8_9FUNG</name>
<dbReference type="PANTHER" id="PTHR47842:SF1">
    <property type="entry name" value="DUF676 DOMAIN-CONTAINING PROTEIN"/>
    <property type="match status" value="1"/>
</dbReference>
<reference evidence="2 3" key="1">
    <citation type="submission" date="2016-07" db="EMBL/GenBank/DDBJ databases">
        <title>Pervasive Adenine N6-methylation of Active Genes in Fungi.</title>
        <authorList>
            <consortium name="DOE Joint Genome Institute"/>
            <person name="Mondo S.J."/>
            <person name="Dannebaum R.O."/>
            <person name="Kuo R.C."/>
            <person name="Labutti K."/>
            <person name="Haridas S."/>
            <person name="Kuo A."/>
            <person name="Salamov A."/>
            <person name="Ahrendt S.R."/>
            <person name="Lipzen A."/>
            <person name="Sullivan W."/>
            <person name="Andreopoulos W.B."/>
            <person name="Clum A."/>
            <person name="Lindquist E."/>
            <person name="Daum C."/>
            <person name="Ramamoorthy G.K."/>
            <person name="Gryganskyi A."/>
            <person name="Culley D."/>
            <person name="Magnuson J.K."/>
            <person name="James T.Y."/>
            <person name="O'Malley M.A."/>
            <person name="Stajich J.E."/>
            <person name="Spatafora J.W."/>
            <person name="Visel A."/>
            <person name="Grigoriev I.V."/>
        </authorList>
    </citation>
    <scope>NUCLEOTIDE SEQUENCE [LARGE SCALE GENOMIC DNA]</scope>
    <source>
        <strain evidence="2 3">NRRL 3116</strain>
    </source>
</reference>
<dbReference type="AlphaFoldDB" id="A0A1Y2GED8"/>
<sequence>MLPPPKATILLLFVHGFKGHDLHTFLDFPTRIMTIFTNAKINLDVESIIYPQYDTRGDFSVAVKTFAEWTRQQVEAREVFNIRAYGPQKQQTNQGEQIETKTQNEKIPPVYVCFVGHSMGGLVAADAAILLEEQLQKSPVIGILAFDTPYFGLNHTVFTHAAYERATGMAQKAIGAYNLMSAYIPAATTWNALNPATISDTQTKKGIKQKGEQEPGSASNGFSVGSLWSSTSVKSSQNEKRVITTSSSSSSSGSKWSWGSVALGVGAAVLATGAAVTVNSHVNKGMEYITSHLQFVGILWNSTQLTRRVADVLKLPIGFHCFYTQVQIPASSANNWKTTSRTFVELASIPSDMQSKFSPRMCSGQDEIEAHMEMFNPSKNFDYYQMGDETVKCIKTMVEDALIREAQS</sequence>
<organism evidence="2 3">
    <name type="scientific">Lobosporangium transversale</name>
    <dbReference type="NCBI Taxonomy" id="64571"/>
    <lineage>
        <taxon>Eukaryota</taxon>
        <taxon>Fungi</taxon>
        <taxon>Fungi incertae sedis</taxon>
        <taxon>Mucoromycota</taxon>
        <taxon>Mortierellomycotina</taxon>
        <taxon>Mortierellomycetes</taxon>
        <taxon>Mortierellales</taxon>
        <taxon>Mortierellaceae</taxon>
        <taxon>Lobosporangium</taxon>
    </lineage>
</organism>
<dbReference type="RefSeq" id="XP_021878457.1">
    <property type="nucleotide sequence ID" value="XM_022028024.1"/>
</dbReference>
<comment type="caution">
    <text evidence="2">The sequence shown here is derived from an EMBL/GenBank/DDBJ whole genome shotgun (WGS) entry which is preliminary data.</text>
</comment>
<proteinExistence type="predicted"/>
<evidence type="ECO:0000256" key="1">
    <source>
        <dbReference type="SAM" id="MobiDB-lite"/>
    </source>
</evidence>
<dbReference type="STRING" id="64571.A0A1Y2GED8"/>
<protein>
    <recommendedName>
        <fullName evidence="4">DUF676 domain-containing protein</fullName>
    </recommendedName>
</protein>
<dbReference type="InterPro" id="IPR029058">
    <property type="entry name" value="AB_hydrolase_fold"/>
</dbReference>
<evidence type="ECO:0000313" key="2">
    <source>
        <dbReference type="EMBL" id="ORZ08529.1"/>
    </source>
</evidence>
<dbReference type="GeneID" id="33569867"/>
<evidence type="ECO:0008006" key="4">
    <source>
        <dbReference type="Google" id="ProtNLM"/>
    </source>
</evidence>
<dbReference type="Gene3D" id="3.40.50.1820">
    <property type="entry name" value="alpha/beta hydrolase"/>
    <property type="match status" value="1"/>
</dbReference>